<dbReference type="EMBL" id="CP060244">
    <property type="protein sequence ID" value="QNT78011.1"/>
    <property type="molecule type" value="Genomic_DNA"/>
</dbReference>
<dbReference type="Proteomes" id="UP000516349">
    <property type="component" value="Chromosome"/>
</dbReference>
<sequence>MHMVKHTDTRTKRGWLLGGLLGLGFLLAPVSSLYAQEKGISLDRQRVFDTSDTLKIMQKTIYTLQDLDFAINWIDFQQGKIYGESLRNWTIQVMIWVTTDKNGKTFVGFKAMYGDEFVEDPRPINSFFRALARNVVDDSI</sequence>
<proteinExistence type="predicted"/>
<reference evidence="1 2" key="1">
    <citation type="submission" date="2020-08" db="EMBL/GenBank/DDBJ databases">
        <title>Complete genome sequence of Entomobacter blattae G55GP.</title>
        <authorList>
            <person name="Poehlein A."/>
            <person name="Guzman J."/>
            <person name="Daniel R."/>
            <person name="Vilcinskas A."/>
        </authorList>
    </citation>
    <scope>NUCLEOTIDE SEQUENCE [LARGE SCALE GENOMIC DNA]</scope>
    <source>
        <strain evidence="1 2">G55GP</strain>
    </source>
</reference>
<evidence type="ECO:0000313" key="1">
    <source>
        <dbReference type="EMBL" id="QNT78011.1"/>
    </source>
</evidence>
<protein>
    <submittedName>
        <fullName evidence="1">Uncharacterized protein</fullName>
    </submittedName>
</protein>
<dbReference type="KEGG" id="ebla:JGUZn3_07780"/>
<dbReference type="AlphaFoldDB" id="A0A7H1NQF1"/>
<name>A0A7H1NQF1_9PROT</name>
<organism evidence="1 2">
    <name type="scientific">Entomobacter blattae</name>
    <dbReference type="NCBI Taxonomy" id="2762277"/>
    <lineage>
        <taxon>Bacteria</taxon>
        <taxon>Pseudomonadati</taxon>
        <taxon>Pseudomonadota</taxon>
        <taxon>Alphaproteobacteria</taxon>
        <taxon>Acetobacterales</taxon>
        <taxon>Acetobacteraceae</taxon>
        <taxon>Entomobacter</taxon>
    </lineage>
</organism>
<dbReference type="RefSeq" id="WP_203414397.1">
    <property type="nucleotide sequence ID" value="NZ_CP060244.1"/>
</dbReference>
<gene>
    <name evidence="1" type="ORF">JGUZn3_07780</name>
</gene>
<evidence type="ECO:0000313" key="2">
    <source>
        <dbReference type="Proteomes" id="UP000516349"/>
    </source>
</evidence>
<keyword evidence="2" id="KW-1185">Reference proteome</keyword>
<accession>A0A7H1NQF1</accession>